<dbReference type="AlphaFoldDB" id="A0A1H7GYK5"/>
<evidence type="ECO:0000256" key="2">
    <source>
        <dbReference type="ARBA" id="ARBA00023125"/>
    </source>
</evidence>
<dbReference type="Gene3D" id="1.10.10.10">
    <property type="entry name" value="Winged helix-like DNA-binding domain superfamily/Winged helix DNA-binding domain"/>
    <property type="match status" value="2"/>
</dbReference>
<dbReference type="PANTHER" id="PTHR33204">
    <property type="entry name" value="TRANSCRIPTIONAL REGULATOR, MARR FAMILY"/>
    <property type="match status" value="1"/>
</dbReference>
<keyword evidence="3" id="KW-0804">Transcription</keyword>
<evidence type="ECO:0000256" key="3">
    <source>
        <dbReference type="ARBA" id="ARBA00023163"/>
    </source>
</evidence>
<evidence type="ECO:0000313" key="6">
    <source>
        <dbReference type="EMBL" id="SEK43118.1"/>
    </source>
</evidence>
<organism evidence="6 7">
    <name type="scientific">Streptacidiphilus jiangxiensis</name>
    <dbReference type="NCBI Taxonomy" id="235985"/>
    <lineage>
        <taxon>Bacteria</taxon>
        <taxon>Bacillati</taxon>
        <taxon>Actinomycetota</taxon>
        <taxon>Actinomycetes</taxon>
        <taxon>Kitasatosporales</taxon>
        <taxon>Streptomycetaceae</taxon>
        <taxon>Streptacidiphilus</taxon>
    </lineage>
</organism>
<protein>
    <submittedName>
        <fullName evidence="6">DNA-binding transcriptional regulator, HxlR family</fullName>
    </submittedName>
</protein>
<keyword evidence="7" id="KW-1185">Reference proteome</keyword>
<evidence type="ECO:0000313" key="7">
    <source>
        <dbReference type="Proteomes" id="UP000183015"/>
    </source>
</evidence>
<evidence type="ECO:0000256" key="1">
    <source>
        <dbReference type="ARBA" id="ARBA00023015"/>
    </source>
</evidence>
<keyword evidence="1" id="KW-0805">Transcription regulation</keyword>
<dbReference type="GO" id="GO:0003677">
    <property type="term" value="F:DNA binding"/>
    <property type="evidence" value="ECO:0007669"/>
    <property type="project" value="UniProtKB-KW"/>
</dbReference>
<accession>A0A1H7GYK5</accession>
<sequence>MRALTIPLRLPVSPNLPAPADVIHGAMSVLAPTMTARVIQQLQAGPADHAALLARIADGNPSTLSYRLRMMREAGLIEADAHDRPTWQLTAAGRAAVPVLRAVDQWARHRTNPGRDMTAVVRVERAMKVLSKVHTTHVIIGLADGPLLVKELLVAMPAGIRENNLRDRLRFLAAEEVLAQDNSGELIRYHLTLDGLRTAKIHHRAAAFAQWRAEAEASTQARSRANVPTLKFSHQDPRGQVAA</sequence>
<dbReference type="STRING" id="235985.SAMN05414137_1024"/>
<dbReference type="Proteomes" id="UP000183015">
    <property type="component" value="Unassembled WGS sequence"/>
</dbReference>
<dbReference type="InterPro" id="IPR036390">
    <property type="entry name" value="WH_DNA-bd_sf"/>
</dbReference>
<gene>
    <name evidence="6" type="ORF">SAMN05414137_1024</name>
</gene>
<name>A0A1H7GYK5_STRJI</name>
<keyword evidence="2 6" id="KW-0238">DNA-binding</keyword>
<dbReference type="InterPro" id="IPR036388">
    <property type="entry name" value="WH-like_DNA-bd_sf"/>
</dbReference>
<evidence type="ECO:0000259" key="5">
    <source>
        <dbReference type="Pfam" id="PF01638"/>
    </source>
</evidence>
<feature type="domain" description="HTH hxlR-type" evidence="5">
    <location>
        <begin position="36"/>
        <end position="111"/>
    </location>
</feature>
<dbReference type="InterPro" id="IPR002577">
    <property type="entry name" value="HTH_HxlR"/>
</dbReference>
<proteinExistence type="predicted"/>
<reference evidence="7" key="1">
    <citation type="submission" date="2016-10" db="EMBL/GenBank/DDBJ databases">
        <authorList>
            <person name="Varghese N."/>
        </authorList>
    </citation>
    <scope>NUCLEOTIDE SEQUENCE [LARGE SCALE GENOMIC DNA]</scope>
    <source>
        <strain evidence="7">DSM 45096 / BCRC 16803 / CGMCC 4.1857 / CIP 109030 / JCM 12277 / KCTC 19219 / NBRC 100920 / 33214</strain>
    </source>
</reference>
<dbReference type="PANTHER" id="PTHR33204:SF37">
    <property type="entry name" value="HTH-TYPE TRANSCRIPTIONAL REGULATOR YODB"/>
    <property type="match status" value="1"/>
</dbReference>
<evidence type="ECO:0000256" key="4">
    <source>
        <dbReference type="SAM" id="MobiDB-lite"/>
    </source>
</evidence>
<dbReference type="EMBL" id="FOAZ01000002">
    <property type="protein sequence ID" value="SEK43118.1"/>
    <property type="molecule type" value="Genomic_DNA"/>
</dbReference>
<feature type="region of interest" description="Disordered" evidence="4">
    <location>
        <begin position="220"/>
        <end position="243"/>
    </location>
</feature>
<dbReference type="SUPFAM" id="SSF46785">
    <property type="entry name" value="Winged helix' DNA-binding domain"/>
    <property type="match status" value="2"/>
</dbReference>
<dbReference type="Pfam" id="PF01638">
    <property type="entry name" value="HxlR"/>
    <property type="match status" value="1"/>
</dbReference>